<accession>A0A7W2FF16</accession>
<evidence type="ECO:0000313" key="3">
    <source>
        <dbReference type="Proteomes" id="UP000573499"/>
    </source>
</evidence>
<feature type="chain" id="PRO_5031205555" description="DUF4136 domain-containing protein" evidence="1">
    <location>
        <begin position="21"/>
        <end position="204"/>
    </location>
</feature>
<evidence type="ECO:0000256" key="1">
    <source>
        <dbReference type="SAM" id="SignalP"/>
    </source>
</evidence>
<gene>
    <name evidence="2" type="ORF">H3H39_26220</name>
</gene>
<evidence type="ECO:0000313" key="2">
    <source>
        <dbReference type="EMBL" id="MBA5690538.1"/>
    </source>
</evidence>
<dbReference type="RefSeq" id="WP_182157348.1">
    <property type="nucleotide sequence ID" value="NZ_JACEZU010000019.1"/>
</dbReference>
<dbReference type="EMBL" id="JACEZU010000019">
    <property type="protein sequence ID" value="MBA5690538.1"/>
    <property type="molecule type" value="Genomic_DNA"/>
</dbReference>
<comment type="caution">
    <text evidence="2">The sequence shown here is derived from an EMBL/GenBank/DDBJ whole genome shotgun (WGS) entry which is preliminary data.</text>
</comment>
<dbReference type="AlphaFoldDB" id="A0A7W2FF16"/>
<protein>
    <recommendedName>
        <fullName evidence="4">DUF4136 domain-containing protein</fullName>
    </recommendedName>
</protein>
<organism evidence="2 3">
    <name type="scientific">Rugamonas apoptosis</name>
    <dbReference type="NCBI Taxonomy" id="2758570"/>
    <lineage>
        <taxon>Bacteria</taxon>
        <taxon>Pseudomonadati</taxon>
        <taxon>Pseudomonadota</taxon>
        <taxon>Betaproteobacteria</taxon>
        <taxon>Burkholderiales</taxon>
        <taxon>Oxalobacteraceae</taxon>
        <taxon>Telluria group</taxon>
        <taxon>Rugamonas</taxon>
    </lineage>
</organism>
<keyword evidence="3" id="KW-1185">Reference proteome</keyword>
<feature type="signal peptide" evidence="1">
    <location>
        <begin position="1"/>
        <end position="20"/>
    </location>
</feature>
<reference evidence="2 3" key="1">
    <citation type="submission" date="2020-07" db="EMBL/GenBank/DDBJ databases">
        <title>Novel species isolated from subtropical streams in China.</title>
        <authorList>
            <person name="Lu H."/>
        </authorList>
    </citation>
    <scope>NUCLEOTIDE SEQUENCE [LARGE SCALE GENOMIC DNA]</scope>
    <source>
        <strain evidence="2 3">LX47W</strain>
    </source>
</reference>
<proteinExistence type="predicted"/>
<evidence type="ECO:0008006" key="4">
    <source>
        <dbReference type="Google" id="ProtNLM"/>
    </source>
</evidence>
<sequence length="204" mass="22237">MPATRGFFSALLVCARPACAASGPEVELRASPSSTRLTFTLPVDQVRAAVKARLLALSGADEHRRYHLVFSFGDPLFPPSEEIAVDAQRRGALREVANWIKLPASAKLADLLVTPDIDNFWPTDYYAGNHGIGFSTAFILHFANCGPSSSTVDLMQINSFVRVGKHFDLLGRTGPKFYWDDRPAAPSPQAARDLAELLIRGIAK</sequence>
<name>A0A7W2FF16_9BURK</name>
<keyword evidence="1" id="KW-0732">Signal</keyword>
<dbReference type="Proteomes" id="UP000573499">
    <property type="component" value="Unassembled WGS sequence"/>
</dbReference>